<dbReference type="GO" id="GO:0000287">
    <property type="term" value="F:magnesium ion binding"/>
    <property type="evidence" value="ECO:0007669"/>
    <property type="project" value="InterPro"/>
</dbReference>
<dbReference type="Proteomes" id="UP000052020">
    <property type="component" value="Unassembled WGS sequence"/>
</dbReference>
<accession>A0A0S7XN42</accession>
<keyword evidence="1" id="KW-0808">Transferase</keyword>
<proteinExistence type="predicted"/>
<dbReference type="NCBIfam" id="TIGR00556">
    <property type="entry name" value="pantethn_trn"/>
    <property type="match status" value="1"/>
</dbReference>
<evidence type="ECO:0000256" key="2">
    <source>
        <dbReference type="ARBA" id="ARBA00022723"/>
    </source>
</evidence>
<dbReference type="GO" id="GO:0006633">
    <property type="term" value="P:fatty acid biosynthetic process"/>
    <property type="evidence" value="ECO:0007669"/>
    <property type="project" value="InterPro"/>
</dbReference>
<gene>
    <name evidence="5" type="ORF">AMK68_02875</name>
</gene>
<evidence type="ECO:0000256" key="3">
    <source>
        <dbReference type="ARBA" id="ARBA00022842"/>
    </source>
</evidence>
<feature type="non-terminal residue" evidence="5">
    <location>
        <position position="71"/>
    </location>
</feature>
<dbReference type="InterPro" id="IPR000700">
    <property type="entry name" value="PAS-assoc_C"/>
</dbReference>
<evidence type="ECO:0000256" key="1">
    <source>
        <dbReference type="ARBA" id="ARBA00022679"/>
    </source>
</evidence>
<dbReference type="GO" id="GO:0008897">
    <property type="term" value="F:holo-[acyl-carrier-protein] synthase activity"/>
    <property type="evidence" value="ECO:0007669"/>
    <property type="project" value="InterPro"/>
</dbReference>
<dbReference type="InterPro" id="IPR004568">
    <property type="entry name" value="Ppantetheine-prot_Trfase_dom"/>
</dbReference>
<dbReference type="InterPro" id="IPR037143">
    <property type="entry name" value="4-PPantetheinyl_Trfase_dom_sf"/>
</dbReference>
<dbReference type="AlphaFoldDB" id="A0A0S7XN42"/>
<dbReference type="EMBL" id="LIZY01000055">
    <property type="protein sequence ID" value="KPJ63904.1"/>
    <property type="molecule type" value="Genomic_DNA"/>
</dbReference>
<dbReference type="SUPFAM" id="SSF56214">
    <property type="entry name" value="4'-phosphopantetheinyl transferase"/>
    <property type="match status" value="1"/>
</dbReference>
<organism evidence="5 6">
    <name type="scientific">candidate division KD3-62 bacterium DG_56</name>
    <dbReference type="NCBI Taxonomy" id="1704032"/>
    <lineage>
        <taxon>Bacteria</taxon>
        <taxon>candidate division KD3-62</taxon>
    </lineage>
</organism>
<reference evidence="5 6" key="1">
    <citation type="journal article" date="2015" name="Microbiome">
        <title>Genomic resolution of linkages in carbon, nitrogen, and sulfur cycling among widespread estuary sediment bacteria.</title>
        <authorList>
            <person name="Baker B.J."/>
            <person name="Lazar C.S."/>
            <person name="Teske A.P."/>
            <person name="Dick G.J."/>
        </authorList>
    </citation>
    <scope>NUCLEOTIDE SEQUENCE [LARGE SCALE GENOMIC DNA]</scope>
    <source>
        <strain evidence="5">DG_56</strain>
    </source>
</reference>
<sequence>MNVVGIGMDIIEIERMEQALRRSPRIAERCFTPAERDYCQARGQAARHFAGRFAAKEAIAKAVGRPLVWQE</sequence>
<dbReference type="Pfam" id="PF01648">
    <property type="entry name" value="ACPS"/>
    <property type="match status" value="1"/>
</dbReference>
<name>A0A0S7XN42_9BACT</name>
<feature type="domain" description="PAC" evidence="4">
    <location>
        <begin position="1"/>
        <end position="22"/>
    </location>
</feature>
<keyword evidence="3" id="KW-0460">Magnesium</keyword>
<keyword evidence="2" id="KW-0479">Metal-binding</keyword>
<protein>
    <submittedName>
        <fullName evidence="5">ACP synthase</fullName>
    </submittedName>
</protein>
<comment type="caution">
    <text evidence="5">The sequence shown here is derived from an EMBL/GenBank/DDBJ whole genome shotgun (WGS) entry which is preliminary data.</text>
</comment>
<evidence type="ECO:0000313" key="5">
    <source>
        <dbReference type="EMBL" id="KPJ63904.1"/>
    </source>
</evidence>
<dbReference type="Gene3D" id="3.90.470.20">
    <property type="entry name" value="4'-phosphopantetheinyl transferase domain"/>
    <property type="match status" value="1"/>
</dbReference>
<dbReference type="InterPro" id="IPR008278">
    <property type="entry name" value="4-PPantetheinyl_Trfase_dom"/>
</dbReference>
<dbReference type="PROSITE" id="PS50113">
    <property type="entry name" value="PAC"/>
    <property type="match status" value="1"/>
</dbReference>
<evidence type="ECO:0000259" key="4">
    <source>
        <dbReference type="PROSITE" id="PS50113"/>
    </source>
</evidence>
<evidence type="ECO:0000313" key="6">
    <source>
        <dbReference type="Proteomes" id="UP000052020"/>
    </source>
</evidence>